<gene>
    <name evidence="1" type="ORF">RCL2_001341100</name>
</gene>
<dbReference type="AlphaFoldDB" id="A0A8H3LII5"/>
<protein>
    <submittedName>
        <fullName evidence="1">Uncharacterized protein</fullName>
    </submittedName>
</protein>
<sequence length="111" mass="13319">MFYLWHSWQSLHLWGSDQPSDDTNEDDTTMPFRLIEDPLPKPVIRLDLLRRRISELGAENAQMPDLKKKVIEFEVESMELRTEFRRVRDGQKFTPAEFRRHNEGVFELETK</sequence>
<name>A0A8H3LII5_9GLOM</name>
<accession>A0A8H3LII5</accession>
<dbReference type="EMBL" id="BLAL01000160">
    <property type="protein sequence ID" value="GES86355.1"/>
    <property type="molecule type" value="Genomic_DNA"/>
</dbReference>
<dbReference type="Proteomes" id="UP000615446">
    <property type="component" value="Unassembled WGS sequence"/>
</dbReference>
<comment type="caution">
    <text evidence="1">The sequence shown here is derived from an EMBL/GenBank/DDBJ whole genome shotgun (WGS) entry which is preliminary data.</text>
</comment>
<proteinExistence type="predicted"/>
<evidence type="ECO:0000313" key="2">
    <source>
        <dbReference type="Proteomes" id="UP000615446"/>
    </source>
</evidence>
<organism evidence="1 2">
    <name type="scientific">Rhizophagus clarus</name>
    <dbReference type="NCBI Taxonomy" id="94130"/>
    <lineage>
        <taxon>Eukaryota</taxon>
        <taxon>Fungi</taxon>
        <taxon>Fungi incertae sedis</taxon>
        <taxon>Mucoromycota</taxon>
        <taxon>Glomeromycotina</taxon>
        <taxon>Glomeromycetes</taxon>
        <taxon>Glomerales</taxon>
        <taxon>Glomeraceae</taxon>
        <taxon>Rhizophagus</taxon>
    </lineage>
</organism>
<evidence type="ECO:0000313" key="1">
    <source>
        <dbReference type="EMBL" id="GES86355.1"/>
    </source>
</evidence>
<reference evidence="1" key="1">
    <citation type="submission" date="2019-10" db="EMBL/GenBank/DDBJ databases">
        <title>Conservation and host-specific expression of non-tandemly repeated heterogenous ribosome RNA gene in arbuscular mycorrhizal fungi.</title>
        <authorList>
            <person name="Maeda T."/>
            <person name="Kobayashi Y."/>
            <person name="Nakagawa T."/>
            <person name="Ezawa T."/>
            <person name="Yamaguchi K."/>
            <person name="Bino T."/>
            <person name="Nishimoto Y."/>
            <person name="Shigenobu S."/>
            <person name="Kawaguchi M."/>
        </authorList>
    </citation>
    <scope>NUCLEOTIDE SEQUENCE</scope>
    <source>
        <strain evidence="1">HR1</strain>
    </source>
</reference>